<keyword evidence="1" id="KW-0802">TPR repeat</keyword>
<keyword evidence="3" id="KW-1185">Reference proteome</keyword>
<dbReference type="RefSeq" id="WP_182807633.1">
    <property type="nucleotide sequence ID" value="NZ_JACJFM010000004.1"/>
</dbReference>
<proteinExistence type="predicted"/>
<sequence length="347" mass="39601">MVSVQAEVKSEIYQLSDFYQVKNDKASGLIDTLILDRYTEFVLKEQGFDVIIGATGIETTLCNLSRQAGVEPVTLSAFRQLASRFPGRMCFLKLSFDRRQSAPVLFTAVIEPWSYVIDFLQSVPGINLSPVALELCTSQSDVCFMMAFSSSDSGQLRTRAYYLTDRKDHPASDPVLASVDLSEPVGKTQYRSYRMGVDWKDAAADEHWEEIISSAREIISDKHSLCVSSCQKEKTPQRQKLYVLRHDYRKSINNPYQLSDYNPYYEEGTRLLRENFYHEAIRSFSNAVCYKPDDALALNSRGFCYIQLKEFGQAVEDCKKARMLDGRIPSQNLDYALLYYQNQAEPV</sequence>
<organism evidence="2 3">
    <name type="scientific">Oceanospirillum sediminis</name>
    <dbReference type="NCBI Taxonomy" id="2760088"/>
    <lineage>
        <taxon>Bacteria</taxon>
        <taxon>Pseudomonadati</taxon>
        <taxon>Pseudomonadota</taxon>
        <taxon>Gammaproteobacteria</taxon>
        <taxon>Oceanospirillales</taxon>
        <taxon>Oceanospirillaceae</taxon>
        <taxon>Oceanospirillum</taxon>
    </lineage>
</organism>
<dbReference type="Gene3D" id="1.25.40.10">
    <property type="entry name" value="Tetratricopeptide repeat domain"/>
    <property type="match status" value="1"/>
</dbReference>
<dbReference type="Proteomes" id="UP000565262">
    <property type="component" value="Unassembled WGS sequence"/>
</dbReference>
<reference evidence="2 3" key="1">
    <citation type="submission" date="2020-08" db="EMBL/GenBank/DDBJ databases">
        <title>Oceanospirillum sp. nov. isolated from marine sediment.</title>
        <authorList>
            <person name="Ji X."/>
        </authorList>
    </citation>
    <scope>NUCLEOTIDE SEQUENCE [LARGE SCALE GENOMIC DNA]</scope>
    <source>
        <strain evidence="2 3">D5</strain>
    </source>
</reference>
<dbReference type="AlphaFoldDB" id="A0A839IMB6"/>
<protein>
    <recommendedName>
        <fullName evidence="4">Tetratricopeptide repeat protein</fullName>
    </recommendedName>
</protein>
<dbReference type="InterPro" id="IPR019734">
    <property type="entry name" value="TPR_rpt"/>
</dbReference>
<evidence type="ECO:0000313" key="3">
    <source>
        <dbReference type="Proteomes" id="UP000565262"/>
    </source>
</evidence>
<feature type="repeat" description="TPR" evidence="1">
    <location>
        <begin position="261"/>
        <end position="294"/>
    </location>
</feature>
<evidence type="ECO:0008006" key="4">
    <source>
        <dbReference type="Google" id="ProtNLM"/>
    </source>
</evidence>
<name>A0A839IMB6_9GAMM</name>
<evidence type="ECO:0000313" key="2">
    <source>
        <dbReference type="EMBL" id="MBB1485844.1"/>
    </source>
</evidence>
<dbReference type="EMBL" id="JACJFM010000004">
    <property type="protein sequence ID" value="MBB1485844.1"/>
    <property type="molecule type" value="Genomic_DNA"/>
</dbReference>
<gene>
    <name evidence="2" type="ORF">H4O21_04360</name>
</gene>
<dbReference type="InterPro" id="IPR011990">
    <property type="entry name" value="TPR-like_helical_dom_sf"/>
</dbReference>
<comment type="caution">
    <text evidence="2">The sequence shown here is derived from an EMBL/GenBank/DDBJ whole genome shotgun (WGS) entry which is preliminary data.</text>
</comment>
<dbReference type="SUPFAM" id="SSF48452">
    <property type="entry name" value="TPR-like"/>
    <property type="match status" value="1"/>
</dbReference>
<dbReference type="PROSITE" id="PS50005">
    <property type="entry name" value="TPR"/>
    <property type="match status" value="1"/>
</dbReference>
<dbReference type="SMART" id="SM00028">
    <property type="entry name" value="TPR"/>
    <property type="match status" value="1"/>
</dbReference>
<accession>A0A839IMB6</accession>
<evidence type="ECO:0000256" key="1">
    <source>
        <dbReference type="PROSITE-ProRule" id="PRU00339"/>
    </source>
</evidence>